<organism evidence="11 12">
    <name type="scientific">Mortierella alpina</name>
    <name type="common">Oleaginous fungus</name>
    <name type="synonym">Mortierella renispora</name>
    <dbReference type="NCBI Taxonomy" id="64518"/>
    <lineage>
        <taxon>Eukaryota</taxon>
        <taxon>Fungi</taxon>
        <taxon>Fungi incertae sedis</taxon>
        <taxon>Mucoromycota</taxon>
        <taxon>Mortierellomycotina</taxon>
        <taxon>Mortierellomycetes</taxon>
        <taxon>Mortierellales</taxon>
        <taxon>Mortierellaceae</taxon>
        <taxon>Mortierella</taxon>
    </lineage>
</organism>
<name>A0A9P8CVX9_MORAP</name>
<dbReference type="EC" id="2.7.11.11" evidence="1"/>
<evidence type="ECO:0000259" key="10">
    <source>
        <dbReference type="PROSITE" id="PS51285"/>
    </source>
</evidence>
<dbReference type="InterPro" id="IPR000961">
    <property type="entry name" value="AGC-kinase_C"/>
</dbReference>
<protein>
    <recommendedName>
        <fullName evidence="1">cAMP-dependent protein kinase</fullName>
        <ecNumber evidence="1">2.7.11.11</ecNumber>
    </recommendedName>
</protein>
<feature type="region of interest" description="Disordered" evidence="9">
    <location>
        <begin position="25"/>
        <end position="73"/>
    </location>
</feature>
<dbReference type="Gene3D" id="1.10.510.10">
    <property type="entry name" value="Transferase(Phosphotransferase) domain 1"/>
    <property type="match status" value="1"/>
</dbReference>
<comment type="catalytic activity">
    <reaction evidence="8">
        <text>L-seryl-[protein] + ATP = O-phospho-L-seryl-[protein] + ADP + H(+)</text>
        <dbReference type="Rhea" id="RHEA:17989"/>
        <dbReference type="Rhea" id="RHEA-COMP:9863"/>
        <dbReference type="Rhea" id="RHEA-COMP:11604"/>
        <dbReference type="ChEBI" id="CHEBI:15378"/>
        <dbReference type="ChEBI" id="CHEBI:29999"/>
        <dbReference type="ChEBI" id="CHEBI:30616"/>
        <dbReference type="ChEBI" id="CHEBI:83421"/>
        <dbReference type="ChEBI" id="CHEBI:456216"/>
        <dbReference type="EC" id="2.7.11.11"/>
    </reaction>
</comment>
<dbReference type="PANTHER" id="PTHR24353">
    <property type="entry name" value="CYCLIC NUCLEOTIDE-DEPENDENT PROTEIN KINASE"/>
    <property type="match status" value="1"/>
</dbReference>
<dbReference type="PANTHER" id="PTHR24353:SF37">
    <property type="entry name" value="CAMP-DEPENDENT PROTEIN KINASE CATALYTIC SUBUNIT PRKX"/>
    <property type="match status" value="1"/>
</dbReference>
<evidence type="ECO:0000256" key="2">
    <source>
        <dbReference type="ARBA" id="ARBA00022527"/>
    </source>
</evidence>
<comment type="caution">
    <text evidence="11">The sequence shown here is derived from an EMBL/GenBank/DDBJ whole genome shotgun (WGS) entry which is preliminary data.</text>
</comment>
<evidence type="ECO:0000256" key="3">
    <source>
        <dbReference type="ARBA" id="ARBA00022679"/>
    </source>
</evidence>
<evidence type="ECO:0000256" key="9">
    <source>
        <dbReference type="SAM" id="MobiDB-lite"/>
    </source>
</evidence>
<feature type="domain" description="AGC-kinase C-terminal" evidence="10">
    <location>
        <begin position="122"/>
        <end position="175"/>
    </location>
</feature>
<feature type="compositionally biased region" description="Basic and acidic residues" evidence="9">
    <location>
        <begin position="25"/>
        <end position="43"/>
    </location>
</feature>
<dbReference type="GO" id="GO:0005952">
    <property type="term" value="C:cAMP-dependent protein kinase complex"/>
    <property type="evidence" value="ECO:0007669"/>
    <property type="project" value="TreeGrafter"/>
</dbReference>
<evidence type="ECO:0000313" key="12">
    <source>
        <dbReference type="Proteomes" id="UP000717515"/>
    </source>
</evidence>
<sequence>MSNGLGNFEPGGMAMASVSPLEEAALRSEQYQEHQLRLQEKYRLQQQQQMDLAQTSTHPHDPVPNDGTQPYYTSQGQLIIPTASPCYDARPQYGLSDFELLETLGKPHADGSDDIKNHKWFRGVDWQGLLDRTVVAPIVPPYVHPGDTGNFEKYPEVQDDESSQGDPYRSLFMNF</sequence>
<dbReference type="GO" id="GO:0005524">
    <property type="term" value="F:ATP binding"/>
    <property type="evidence" value="ECO:0007669"/>
    <property type="project" value="UniProtKB-KW"/>
</dbReference>
<dbReference type="GO" id="GO:0005829">
    <property type="term" value="C:cytosol"/>
    <property type="evidence" value="ECO:0007669"/>
    <property type="project" value="TreeGrafter"/>
</dbReference>
<evidence type="ECO:0000256" key="1">
    <source>
        <dbReference type="ARBA" id="ARBA00012444"/>
    </source>
</evidence>
<keyword evidence="5" id="KW-0418">Kinase</keyword>
<keyword evidence="3" id="KW-0808">Transferase</keyword>
<dbReference type="SMART" id="SM00133">
    <property type="entry name" value="S_TK_X"/>
    <property type="match status" value="1"/>
</dbReference>
<accession>A0A9P8CVX9</accession>
<proteinExistence type="predicted"/>
<dbReference type="Proteomes" id="UP000717515">
    <property type="component" value="Unassembled WGS sequence"/>
</dbReference>
<keyword evidence="6" id="KW-0067">ATP-binding</keyword>
<feature type="region of interest" description="Disordered" evidence="9">
    <location>
        <begin position="147"/>
        <end position="175"/>
    </location>
</feature>
<dbReference type="EMBL" id="JAIFTL010000306">
    <property type="protein sequence ID" value="KAG9320289.1"/>
    <property type="molecule type" value="Genomic_DNA"/>
</dbReference>
<keyword evidence="4" id="KW-0547">Nucleotide-binding</keyword>
<dbReference type="PROSITE" id="PS51285">
    <property type="entry name" value="AGC_KINASE_CTER"/>
    <property type="match status" value="1"/>
</dbReference>
<evidence type="ECO:0000256" key="4">
    <source>
        <dbReference type="ARBA" id="ARBA00022741"/>
    </source>
</evidence>
<evidence type="ECO:0000256" key="7">
    <source>
        <dbReference type="ARBA" id="ARBA00047292"/>
    </source>
</evidence>
<keyword evidence="2" id="KW-0723">Serine/threonine-protein kinase</keyword>
<dbReference type="Gene3D" id="3.30.200.20">
    <property type="entry name" value="Phosphorylase Kinase, domain 1"/>
    <property type="match status" value="1"/>
</dbReference>
<comment type="catalytic activity">
    <reaction evidence="7">
        <text>L-threonyl-[protein] + ATP = O-phospho-L-threonyl-[protein] + ADP + H(+)</text>
        <dbReference type="Rhea" id="RHEA:46608"/>
        <dbReference type="Rhea" id="RHEA-COMP:11060"/>
        <dbReference type="Rhea" id="RHEA-COMP:11605"/>
        <dbReference type="ChEBI" id="CHEBI:15378"/>
        <dbReference type="ChEBI" id="CHEBI:30013"/>
        <dbReference type="ChEBI" id="CHEBI:30616"/>
        <dbReference type="ChEBI" id="CHEBI:61977"/>
        <dbReference type="ChEBI" id="CHEBI:456216"/>
        <dbReference type="EC" id="2.7.11.11"/>
    </reaction>
</comment>
<evidence type="ECO:0000256" key="5">
    <source>
        <dbReference type="ARBA" id="ARBA00022777"/>
    </source>
</evidence>
<dbReference type="AlphaFoldDB" id="A0A9P8CVX9"/>
<evidence type="ECO:0000313" key="11">
    <source>
        <dbReference type="EMBL" id="KAG9320289.1"/>
    </source>
</evidence>
<gene>
    <name evidence="11" type="ORF">KVV02_005907</name>
</gene>
<reference evidence="11" key="1">
    <citation type="submission" date="2021-07" db="EMBL/GenBank/DDBJ databases">
        <title>Draft genome of Mortierella alpina, strain LL118, isolated from an aspen leaf litter sample.</title>
        <authorList>
            <person name="Yang S."/>
            <person name="Vinatzer B.A."/>
        </authorList>
    </citation>
    <scope>NUCLEOTIDE SEQUENCE</scope>
    <source>
        <strain evidence="11">LL118</strain>
    </source>
</reference>
<evidence type="ECO:0000256" key="8">
    <source>
        <dbReference type="ARBA" id="ARBA00047454"/>
    </source>
</evidence>
<dbReference type="GO" id="GO:0004691">
    <property type="term" value="F:cAMP-dependent protein kinase activity"/>
    <property type="evidence" value="ECO:0007669"/>
    <property type="project" value="UniProtKB-EC"/>
</dbReference>
<evidence type="ECO:0000256" key="6">
    <source>
        <dbReference type="ARBA" id="ARBA00022840"/>
    </source>
</evidence>